<dbReference type="RefSeq" id="WP_257742779.1">
    <property type="nucleotide sequence ID" value="NZ_CP096115.1"/>
</dbReference>
<keyword evidence="3" id="KW-1185">Reference proteome</keyword>
<name>A0A9E7PMK8_9EURY</name>
<dbReference type="GeneID" id="74306122"/>
<feature type="coiled-coil region" evidence="1">
    <location>
        <begin position="346"/>
        <end position="384"/>
    </location>
</feature>
<sequence length="1225" mass="143511">MEELGVYNDFIETIQYENITSTYNFSLIISAINTVQDFSGEGSNILETNRRAYPFSCLIAYFIQNYYSILSEEEFIPQKPGETKYSNSKQKLALREYMNPVIYYYQDNNKKEDFYKNLRTNFVPTAIQAEWKLMVEKTGKLIVSELMKDFGSSKYDYNYPFLKPEINILSENYEYTSCSYQLKYFSIPDELNNIFINNKLSSEIKDIVYKLWTYYTSDLKQNLNRENFESLLRKTTESSKSEKDELFSSRTEDIISIPIENPKFKSLDPEYLFNPPDNLFANINENIAIKYAYLSEKNKELNCLNAEIELYNRFLDEDYNNLADIPEKYNISGTETEEKIKNIDQILNFKSEIDKLSKENKTLNNKLRNNQNSEEINKDNLELIKEINEDIKQIESLLNFKSKPFAYTNEPVKRFLTYSGELAEEILYSSLSLLANKNNSVGLSNNYGILPTQFIKGYEKWIDQKEGKSNREDGKITRNNNPTVIYNKIHGDIRLLIPQQIFNTESDSDYIQFLVYDNRGFLCEKKSPIYEYDDVSKTDEVQIILNRPSENYSIEMLAGKQCIKQFRIIFLKNGYAAFSYDNLKLVKSKVKSGLNYILSKNKIEIKPEEAIIEQGKYYGEWTGYTYHLVDFDDFKVEIGSELTGETSEKDLVVDLHGYEQLSSILINGKPVIIKTLPKVSIKYKDLNLLYETVISIHPSGNTKIENAKIINLKQYFTDNQYNLPLNGEINIDLSNEVFICKNSVSAYIIRIRNKKCRTDQRFEFTFVPSFDMKYDQLEYFSKNPDDVVKIDIVSMPDLKLEFDDSVSVNYINKEHLNIIFPVRDFISGKIKFNDYAGDLSIEIPILSWRFENPDNSYIGPKYTSFKEISEEEFYSIGDHKILSLFPSHLDENPGYLVIDPINEVIPSNPNEGKIPFNIFKYLYKINLVTESLIKFSYLKNKGHITNEINLFNLNRWEVKNLDWDVSENSSERIISLKWEEKYDVPEKNIIIWKAGINETKPQVIEHKIISKDEKETEFRINKSRFTQGIYYIQFIAVFDEWQPQIPKFPGEQQIFPGEQQINVFQRTFKLEGKEILEEADILLENGKYLEAIEEYRGIEKLNPEIRGLWKQKIQNRLIYTHKFSDALDILALIFNNSTFGNMDKTYATQLMFVNILPLNEYLSGAEYIKIFNITILMLSNNDNTQRKIISSKKETVARSIENCNNLDEEERKKLHTSFKELYSRL</sequence>
<dbReference type="KEGG" id="mend:L6E24_00470"/>
<protein>
    <submittedName>
        <fullName evidence="2">Uncharacterized protein</fullName>
    </submittedName>
</protein>
<keyword evidence="1" id="KW-0175">Coiled coil</keyword>
<reference evidence="2" key="1">
    <citation type="submission" date="2022-04" db="EMBL/GenBank/DDBJ databases">
        <title>Complete genome of Methanoplanus endosymbiosus DSM 3599.</title>
        <authorList>
            <person name="Chen S.-C."/>
            <person name="You Y.-T."/>
            <person name="Zhou Y.-Z."/>
            <person name="Lai M.-C."/>
        </authorList>
    </citation>
    <scope>NUCLEOTIDE SEQUENCE</scope>
    <source>
        <strain evidence="2">DSM 3599</strain>
    </source>
</reference>
<dbReference type="Proteomes" id="UP001060368">
    <property type="component" value="Chromosome"/>
</dbReference>
<dbReference type="AlphaFoldDB" id="A0A9E7PMK8"/>
<proteinExistence type="predicted"/>
<gene>
    <name evidence="2" type="ORF">L6E24_00470</name>
</gene>
<evidence type="ECO:0000313" key="2">
    <source>
        <dbReference type="EMBL" id="UUX92635.1"/>
    </source>
</evidence>
<evidence type="ECO:0000256" key="1">
    <source>
        <dbReference type="SAM" id="Coils"/>
    </source>
</evidence>
<dbReference type="EMBL" id="CP096115">
    <property type="protein sequence ID" value="UUX92635.1"/>
    <property type="molecule type" value="Genomic_DNA"/>
</dbReference>
<accession>A0A9E7PMK8</accession>
<organism evidence="2 3">
    <name type="scientific">Methanoplanus endosymbiosus</name>
    <dbReference type="NCBI Taxonomy" id="33865"/>
    <lineage>
        <taxon>Archaea</taxon>
        <taxon>Methanobacteriati</taxon>
        <taxon>Methanobacteriota</taxon>
        <taxon>Stenosarchaea group</taxon>
        <taxon>Methanomicrobia</taxon>
        <taxon>Methanomicrobiales</taxon>
        <taxon>Methanomicrobiaceae</taxon>
        <taxon>Methanoplanus</taxon>
    </lineage>
</organism>
<evidence type="ECO:0000313" key="3">
    <source>
        <dbReference type="Proteomes" id="UP001060368"/>
    </source>
</evidence>